<keyword evidence="5" id="KW-1185">Reference proteome</keyword>
<protein>
    <recommendedName>
        <fullName evidence="3">DUF7029 domain-containing protein</fullName>
    </recommendedName>
</protein>
<evidence type="ECO:0000259" key="3">
    <source>
        <dbReference type="Pfam" id="PF22974"/>
    </source>
</evidence>
<organism evidence="4 5">
    <name type="scientific">Mycena citricolor</name>
    <dbReference type="NCBI Taxonomy" id="2018698"/>
    <lineage>
        <taxon>Eukaryota</taxon>
        <taxon>Fungi</taxon>
        <taxon>Dikarya</taxon>
        <taxon>Basidiomycota</taxon>
        <taxon>Agaricomycotina</taxon>
        <taxon>Agaricomycetes</taxon>
        <taxon>Agaricomycetidae</taxon>
        <taxon>Agaricales</taxon>
        <taxon>Marasmiineae</taxon>
        <taxon>Mycenaceae</taxon>
        <taxon>Mycena</taxon>
    </lineage>
</organism>
<keyword evidence="2" id="KW-0732">Signal</keyword>
<evidence type="ECO:0000313" key="4">
    <source>
        <dbReference type="EMBL" id="CAK5265813.1"/>
    </source>
</evidence>
<comment type="caution">
    <text evidence="4">The sequence shown here is derived from an EMBL/GenBank/DDBJ whole genome shotgun (WGS) entry which is preliminary data.</text>
</comment>
<feature type="domain" description="DUF7029" evidence="3">
    <location>
        <begin position="86"/>
        <end position="187"/>
    </location>
</feature>
<name>A0AAD2GXM1_9AGAR</name>
<accession>A0AAD2GXM1</accession>
<evidence type="ECO:0000256" key="2">
    <source>
        <dbReference type="SAM" id="SignalP"/>
    </source>
</evidence>
<feature type="region of interest" description="Disordered" evidence="1">
    <location>
        <begin position="297"/>
        <end position="324"/>
    </location>
</feature>
<dbReference type="Pfam" id="PF22974">
    <property type="entry name" value="DUF7029"/>
    <property type="match status" value="1"/>
</dbReference>
<feature type="compositionally biased region" description="Low complexity" evidence="1">
    <location>
        <begin position="659"/>
        <end position="730"/>
    </location>
</feature>
<dbReference type="EMBL" id="CAVNYO010000102">
    <property type="protein sequence ID" value="CAK5265813.1"/>
    <property type="molecule type" value="Genomic_DNA"/>
</dbReference>
<feature type="chain" id="PRO_5042202198" description="DUF7029 domain-containing protein" evidence="2">
    <location>
        <begin position="23"/>
        <end position="897"/>
    </location>
</feature>
<dbReference type="Proteomes" id="UP001295794">
    <property type="component" value="Unassembled WGS sequence"/>
</dbReference>
<sequence>MSTSRFTAILITTSVIIHTLLAHASPTFIGGAYREPRSSDLTTLHPTLHPNDDPSDLNNLKGDHHTALYYAASPDSAVQGAALIHMKHRYPTVLVERSHFVSSVTCDAASSTITVRFSHPAAYDTAKADWAAHKDGFFLVSYVPGCGAGTTSSERSFHLVSGTLKTDDKQRTIECLMETVPIHDTVHPNEEIRVHAATYTLEKPKSPYRDAVHVPHMVQARDLVVTQSDLSSRGFSFGDIIKIAIKINPVLNFAVNVVGKLIKFNEHPKKTGTFRSQDVVPWKDKFKKPNDSYLLYEYPPKKPGSGKKSSSQAAGGSSSASKNATSTTTKSIQFFCSQCGVRELLIRRIASGRPTSVAEATIRFSANIVGTVADGFTQADVQLDADVNLRLVLGIKATYTYKDKKELDPIGGVIPGAGLEVPKVLKLGPEANVVLGIDYSIKLEGMLEAGFECAWKGVGAKLDFKDASNSGMIGTWDLSSACHPVFVPEAALTITVSPFIRLEVALTASLFPVIPVSFLTGKAAMNDQVSLVLEGSVSTKAGKCAARQPRFTGKLKNELYVTALKFKPLQLLNPPLTFPLFDECVGKASSSSSSSSDSGSADESTPGGSSSVKGGTTTYNDDSDGNDPSANDRPGGNDGIGRRQDSTDLGGAPDGSGGADSSDAGDQSASDDPSASADPSAAGDSSAGDGSSGASDPSTSDPSSSGATSDNDPSPAASSSEDTGSGSGTSIPTNLQCEKARLQMDWIVEGSVVVTRMDGSDPYNGWVSQDGLTYGTAPAAAMVLYTVPTQAGTGKLVVAASPPDGGVQLYFYTADDVRQSPNPYAVALDPGDPSDSSPSSPVFYYTALCLMADGTSHVFLTTNPAQSEGGLAQSLADLTGGSTSCGYFPFTQYMQQM</sequence>
<gene>
    <name evidence="4" type="ORF">MYCIT1_LOCUS7095</name>
</gene>
<evidence type="ECO:0000256" key="1">
    <source>
        <dbReference type="SAM" id="MobiDB-lite"/>
    </source>
</evidence>
<reference evidence="4" key="1">
    <citation type="submission" date="2023-11" db="EMBL/GenBank/DDBJ databases">
        <authorList>
            <person name="De Vega J J."/>
            <person name="De Vega J J."/>
        </authorList>
    </citation>
    <scope>NUCLEOTIDE SEQUENCE</scope>
</reference>
<feature type="compositionally biased region" description="Low complexity" evidence="1">
    <location>
        <begin position="306"/>
        <end position="324"/>
    </location>
</feature>
<proteinExistence type="predicted"/>
<dbReference type="AlphaFoldDB" id="A0AAD2GXM1"/>
<evidence type="ECO:0000313" key="5">
    <source>
        <dbReference type="Proteomes" id="UP001295794"/>
    </source>
</evidence>
<feature type="signal peptide" evidence="2">
    <location>
        <begin position="1"/>
        <end position="22"/>
    </location>
</feature>
<feature type="region of interest" description="Disordered" evidence="1">
    <location>
        <begin position="589"/>
        <end position="733"/>
    </location>
</feature>
<feature type="compositionally biased region" description="Low complexity" evidence="1">
    <location>
        <begin position="589"/>
        <end position="618"/>
    </location>
</feature>
<dbReference type="InterPro" id="IPR054293">
    <property type="entry name" value="DUF7029"/>
</dbReference>